<dbReference type="InterPro" id="IPR056599">
    <property type="entry name" value="AAA_lid_fung"/>
</dbReference>
<dbReference type="STRING" id="1209926.A0A1G4BTG7"/>
<name>A0A1G4BTG7_9PEZI</name>
<gene>
    <name evidence="3" type="ORF">CORC01_00018</name>
</gene>
<dbReference type="Proteomes" id="UP000176998">
    <property type="component" value="Unassembled WGS sequence"/>
</dbReference>
<feature type="compositionally biased region" description="Basic and acidic residues" evidence="1">
    <location>
        <begin position="140"/>
        <end position="149"/>
    </location>
</feature>
<evidence type="ECO:0000259" key="2">
    <source>
        <dbReference type="Pfam" id="PF23232"/>
    </source>
</evidence>
<comment type="caution">
    <text evidence="3">The sequence shown here is derived from an EMBL/GenBank/DDBJ whole genome shotgun (WGS) entry which is preliminary data.</text>
</comment>
<sequence>MRLYQKHEADDTTWNARQMRNAFQTAIALGHHERLQRIMDEGLTPEQAMASGDMRMTVVRLTKRNFNTIAKAARDFEDYINSVRGPDRQVAFKSQQRYDDFGQDIPKAHKDYPSRHGGQGKTAARKKHGNSPSAARPRKFRETIQKTIY</sequence>
<dbReference type="OrthoDB" id="10042665at2759"/>
<evidence type="ECO:0000313" key="3">
    <source>
        <dbReference type="EMBL" id="OHF04547.1"/>
    </source>
</evidence>
<evidence type="ECO:0000313" key="4">
    <source>
        <dbReference type="Proteomes" id="UP000176998"/>
    </source>
</evidence>
<evidence type="ECO:0000256" key="1">
    <source>
        <dbReference type="SAM" id="MobiDB-lite"/>
    </source>
</evidence>
<dbReference type="Pfam" id="PF23232">
    <property type="entry name" value="AAA_lid_13"/>
    <property type="match status" value="1"/>
</dbReference>
<organism evidence="3 4">
    <name type="scientific">Colletotrichum orchidophilum</name>
    <dbReference type="NCBI Taxonomy" id="1209926"/>
    <lineage>
        <taxon>Eukaryota</taxon>
        <taxon>Fungi</taxon>
        <taxon>Dikarya</taxon>
        <taxon>Ascomycota</taxon>
        <taxon>Pezizomycotina</taxon>
        <taxon>Sordariomycetes</taxon>
        <taxon>Hypocreomycetidae</taxon>
        <taxon>Glomerellales</taxon>
        <taxon>Glomerellaceae</taxon>
        <taxon>Colletotrichum</taxon>
    </lineage>
</organism>
<feature type="region of interest" description="Disordered" evidence="1">
    <location>
        <begin position="93"/>
        <end position="149"/>
    </location>
</feature>
<reference evidence="3 4" key="1">
    <citation type="submission" date="2016-09" db="EMBL/GenBank/DDBJ databases">
        <authorList>
            <person name="Capua I."/>
            <person name="De Benedictis P."/>
            <person name="Joannis T."/>
            <person name="Lombin L.H."/>
            <person name="Cattoli G."/>
        </authorList>
    </citation>
    <scope>NUCLEOTIDE SEQUENCE [LARGE SCALE GENOMIC DNA]</scope>
    <source>
        <strain evidence="3 4">IMI 309357</strain>
    </source>
</reference>
<feature type="domain" description="AAA+ ATPase lid" evidence="2">
    <location>
        <begin position="5"/>
        <end position="85"/>
    </location>
</feature>
<protein>
    <recommendedName>
        <fullName evidence="2">AAA+ ATPase lid domain-containing protein</fullName>
    </recommendedName>
</protein>
<dbReference type="RefSeq" id="XP_022481681.1">
    <property type="nucleotide sequence ID" value="XM_022611676.1"/>
</dbReference>
<dbReference type="EMBL" id="MJBS01000001">
    <property type="protein sequence ID" value="OHF04547.1"/>
    <property type="molecule type" value="Genomic_DNA"/>
</dbReference>
<feature type="compositionally biased region" description="Basic and acidic residues" evidence="1">
    <location>
        <begin position="96"/>
        <end position="114"/>
    </location>
</feature>
<proteinExistence type="predicted"/>
<keyword evidence="4" id="KW-1185">Reference proteome</keyword>
<accession>A0A1G4BTG7</accession>
<dbReference type="GeneID" id="34553186"/>
<dbReference type="AlphaFoldDB" id="A0A1G4BTG7"/>